<reference evidence="3 4" key="1">
    <citation type="submission" date="2024-10" db="EMBL/GenBank/DDBJ databases">
        <title>Isolation, draft genome sequencing and identification of Phyllobacterium sp. NSA23, isolated from leaf soil.</title>
        <authorList>
            <person name="Akita H."/>
        </authorList>
    </citation>
    <scope>NUCLEOTIDE SEQUENCE [LARGE SCALE GENOMIC DNA]</scope>
    <source>
        <strain evidence="3 4">NSA23</strain>
    </source>
</reference>
<dbReference type="EMBL" id="BAAFZP010000002">
    <property type="protein sequence ID" value="GAB1584262.1"/>
    <property type="molecule type" value="Genomic_DNA"/>
</dbReference>
<dbReference type="PROSITE" id="PS50006">
    <property type="entry name" value="FHA_DOMAIN"/>
    <property type="match status" value="1"/>
</dbReference>
<accession>A0ABQ0H5Q8</accession>
<evidence type="ECO:0000313" key="4">
    <source>
        <dbReference type="Proteomes" id="UP001628091"/>
    </source>
</evidence>
<comment type="caution">
    <text evidence="3">The sequence shown here is derived from an EMBL/GenBank/DDBJ whole genome shotgun (WGS) entry which is preliminary data.</text>
</comment>
<gene>
    <name evidence="3" type="ORF">PPNSA23_42050</name>
</gene>
<evidence type="ECO:0000259" key="2">
    <source>
        <dbReference type="PROSITE" id="PS50006"/>
    </source>
</evidence>
<keyword evidence="4" id="KW-1185">Reference proteome</keyword>
<proteinExistence type="predicted"/>
<dbReference type="InterPro" id="IPR008984">
    <property type="entry name" value="SMAD_FHA_dom_sf"/>
</dbReference>
<dbReference type="Gene3D" id="2.60.200.20">
    <property type="match status" value="1"/>
</dbReference>
<dbReference type="SMART" id="SM00240">
    <property type="entry name" value="FHA"/>
    <property type="match status" value="1"/>
</dbReference>
<feature type="region of interest" description="Disordered" evidence="1">
    <location>
        <begin position="158"/>
        <end position="178"/>
    </location>
</feature>
<name>A0ABQ0H5Q8_9HYPH</name>
<dbReference type="RefSeq" id="WP_407866699.1">
    <property type="nucleotide sequence ID" value="NZ_BAAFZP010000002.1"/>
</dbReference>
<protein>
    <submittedName>
        <fullName evidence="3">Type VI secretion system-associated FHA domain protein</fullName>
    </submittedName>
</protein>
<evidence type="ECO:0000313" key="3">
    <source>
        <dbReference type="EMBL" id="GAB1584262.1"/>
    </source>
</evidence>
<evidence type="ECO:0000256" key="1">
    <source>
        <dbReference type="SAM" id="MobiDB-lite"/>
    </source>
</evidence>
<sequence length="417" mass="45475">MVLRLELSPVQGPLSNSVGQRWHFERGQRTLGRSARCDWQIPDPQCMVSKLHCLIEADRDGFVLHDKSANGSLVDGILVQEGESARLSHGTVIELAGFTFKVSLRGEKDPEFADPDAGLVLGDEHLTISSILADIAPNSQKSHGLQGRGDAWQESVSDTGAGLGHSGKSSLSRNIEIGWRGPPKTAGEAFLPEDWNTGSEFSSRLEHIPATRTLIAFTRNSKADRTAAEAACGQEPVTSIPQAVSPDALQHDVLPMGAPASVADFPELLEGLTERLEQACRDLFATFDLETTDPLPSPDLLRLPGDKMVLARLEAVLSRQIALKTAIRGLIDEQGRIMEPGIIEARADAIPGSSLWGANHTCWQAFKTHFEKYRKQLSPRDVIRQAMTRFLDGDTANSTRPARIRDDHKEASSTNET</sequence>
<dbReference type="SUPFAM" id="SSF49879">
    <property type="entry name" value="SMAD/FHA domain"/>
    <property type="match status" value="1"/>
</dbReference>
<dbReference type="CDD" id="cd00060">
    <property type="entry name" value="FHA"/>
    <property type="match status" value="1"/>
</dbReference>
<dbReference type="InterPro" id="IPR000253">
    <property type="entry name" value="FHA_dom"/>
</dbReference>
<feature type="region of interest" description="Disordered" evidence="1">
    <location>
        <begin position="392"/>
        <end position="417"/>
    </location>
</feature>
<dbReference type="Pfam" id="PF00498">
    <property type="entry name" value="FHA"/>
    <property type="match status" value="1"/>
</dbReference>
<feature type="domain" description="FHA" evidence="2">
    <location>
        <begin position="29"/>
        <end position="79"/>
    </location>
</feature>
<dbReference type="Proteomes" id="UP001628091">
    <property type="component" value="Unassembled WGS sequence"/>
</dbReference>
<organism evidence="3 4">
    <name type="scientific">Phyllobacterium phragmitis</name>
    <dbReference type="NCBI Taxonomy" id="2670329"/>
    <lineage>
        <taxon>Bacteria</taxon>
        <taxon>Pseudomonadati</taxon>
        <taxon>Pseudomonadota</taxon>
        <taxon>Alphaproteobacteria</taxon>
        <taxon>Hyphomicrobiales</taxon>
        <taxon>Phyllobacteriaceae</taxon>
        <taxon>Phyllobacterium</taxon>
    </lineage>
</organism>